<dbReference type="EMBL" id="VCGU01000004">
    <property type="protein sequence ID" value="TRY77010.1"/>
    <property type="molecule type" value="Genomic_DNA"/>
</dbReference>
<dbReference type="PRINTS" id="PR00047">
    <property type="entry name" value="STROIDFINGER"/>
</dbReference>
<reference evidence="12 13" key="1">
    <citation type="journal article" date="2018" name="Nat. Ecol. Evol.">
        <title>Genomic signatures of mitonuclear coevolution across populations of Tigriopus californicus.</title>
        <authorList>
            <person name="Barreto F.S."/>
            <person name="Watson E.T."/>
            <person name="Lima T.G."/>
            <person name="Willett C.S."/>
            <person name="Edmands S."/>
            <person name="Li W."/>
            <person name="Burton R.S."/>
        </authorList>
    </citation>
    <scope>NUCLEOTIDE SEQUENCE [LARGE SCALE GENOMIC DNA]</scope>
    <source>
        <strain evidence="12 13">San Diego</strain>
    </source>
</reference>
<dbReference type="GO" id="GO:0005634">
    <property type="term" value="C:nucleus"/>
    <property type="evidence" value="ECO:0007669"/>
    <property type="project" value="UniProtKB-SubCell"/>
</dbReference>
<dbReference type="GO" id="GO:0000978">
    <property type="term" value="F:RNA polymerase II cis-regulatory region sequence-specific DNA binding"/>
    <property type="evidence" value="ECO:0007669"/>
    <property type="project" value="InterPro"/>
</dbReference>
<gene>
    <name evidence="12" type="ORF">TCAL_06377</name>
</gene>
<sequence>MAAASRDTESQPEEAWNENVDSDGVQPKRSRVCAVCAGPTETFHLNYGASTCFSCRAFFRRAIEKTRNPNFVCKKQGKCDIKLENRKSCRKCRFELCIKAGMKTGFVLDDGQKKVRFRKLIKRLKRERKVAGNKSRKAMAKEPDLPIKFSKKRESKCSKDEKSLVDNNIRDPLHDFESDLDLKIEDFHLEGIESLTPSISLLTDDSSQYDLEEMAEKILGSDVPPMPIPIHAPEVNQSKPVVSHEAIITADVGHQFNTQVDLSFLENETPDDRVADSFFSEQMSWKTAVLNHFDQSFAHAILTFHATYQGLTKEILRKHLISIASTFRTYACQNMHFCSIPPADQDILIKRNTPMFASLILAKYFGSSLGVDQVNWLLLGDSIYTTNCFIQPMSFHYVNSLLRLFIEAGIMHKYFSHVAHIGQSFKINSCWMGPLAQALLFYTDDIVAPYLASATKVHALFEKSVQKYCDNEGITTYIFNNLLKQLQEVTVLFINNVQWEPARESVRSSQSGYSCMRIQDPQLLTLEDEERWITAECDHVNSALKSVPFGEETLKECIMFNFDVPVSKTFMNKLTMTWIKRFTELVKRNEEFQMLTDTQQSIMLKASVLPAFAVALCHSENMATPDAQLEFGCGHQDMKSFVDGYKKLLAPGRKWRVMTFRDVNAKAKIYDNQLVEDYMSLVTRMSDFIMDSTVIRVLLLYVLFSSATDLFPGHAVTKVSKRYLNYLRKYFKTQTALGEERLQRGLGEVKVLTGMVKTICCP</sequence>
<dbReference type="Gene3D" id="3.30.50.10">
    <property type="entry name" value="Erythroid Transcription Factor GATA-1, subunit A"/>
    <property type="match status" value="1"/>
</dbReference>
<comment type="subcellular location">
    <subcellularLocation>
        <location evidence="1">Nucleus</location>
    </subcellularLocation>
</comment>
<dbReference type="PANTHER" id="PTHR24082:SF283">
    <property type="entry name" value="NUCLEAR HORMONE RECEPTOR HR96"/>
    <property type="match status" value="1"/>
</dbReference>
<dbReference type="GO" id="GO:0008270">
    <property type="term" value="F:zinc ion binding"/>
    <property type="evidence" value="ECO:0007669"/>
    <property type="project" value="UniProtKB-KW"/>
</dbReference>
<keyword evidence="13" id="KW-1185">Reference proteome</keyword>
<accession>A0A553PH54</accession>
<dbReference type="SUPFAM" id="SSF48508">
    <property type="entry name" value="Nuclear receptor ligand-binding domain"/>
    <property type="match status" value="1"/>
</dbReference>
<keyword evidence="3" id="KW-0863">Zinc-finger</keyword>
<dbReference type="InterPro" id="IPR013088">
    <property type="entry name" value="Znf_NHR/GATA"/>
</dbReference>
<feature type="region of interest" description="Disordered" evidence="10">
    <location>
        <begin position="1"/>
        <end position="25"/>
    </location>
</feature>
<feature type="domain" description="Nuclear receptor" evidence="11">
    <location>
        <begin position="30"/>
        <end position="109"/>
    </location>
</feature>
<keyword evidence="8" id="KW-0675">Receptor</keyword>
<keyword evidence="2" id="KW-0479">Metal-binding</keyword>
<dbReference type="InterPro" id="IPR050234">
    <property type="entry name" value="Nuclear_hormone_rcpt_NR1"/>
</dbReference>
<dbReference type="Gene3D" id="1.10.565.10">
    <property type="entry name" value="Retinoid X Receptor"/>
    <property type="match status" value="1"/>
</dbReference>
<dbReference type="InterPro" id="IPR049636">
    <property type="entry name" value="HNF4-like_DBD"/>
</dbReference>
<evidence type="ECO:0000256" key="7">
    <source>
        <dbReference type="ARBA" id="ARBA00023163"/>
    </source>
</evidence>
<evidence type="ECO:0000256" key="3">
    <source>
        <dbReference type="ARBA" id="ARBA00022771"/>
    </source>
</evidence>
<evidence type="ECO:0000256" key="2">
    <source>
        <dbReference type="ARBA" id="ARBA00022723"/>
    </source>
</evidence>
<dbReference type="PANTHER" id="PTHR24082">
    <property type="entry name" value="NUCLEAR HORMONE RECEPTOR"/>
    <property type="match status" value="1"/>
</dbReference>
<dbReference type="InterPro" id="IPR001628">
    <property type="entry name" value="Znf_hrmn_rcpt"/>
</dbReference>
<dbReference type="CDD" id="cd06960">
    <property type="entry name" value="NR_DBD_HNF4A"/>
    <property type="match status" value="1"/>
</dbReference>
<dbReference type="AlphaFoldDB" id="A0A553PH54"/>
<protein>
    <recommendedName>
        <fullName evidence="11">Nuclear receptor domain-containing protein</fullName>
    </recommendedName>
</protein>
<organism evidence="12 13">
    <name type="scientific">Tigriopus californicus</name>
    <name type="common">Marine copepod</name>
    <dbReference type="NCBI Taxonomy" id="6832"/>
    <lineage>
        <taxon>Eukaryota</taxon>
        <taxon>Metazoa</taxon>
        <taxon>Ecdysozoa</taxon>
        <taxon>Arthropoda</taxon>
        <taxon>Crustacea</taxon>
        <taxon>Multicrustacea</taxon>
        <taxon>Hexanauplia</taxon>
        <taxon>Copepoda</taxon>
        <taxon>Harpacticoida</taxon>
        <taxon>Harpacticidae</taxon>
        <taxon>Tigriopus</taxon>
    </lineage>
</organism>
<evidence type="ECO:0000313" key="12">
    <source>
        <dbReference type="EMBL" id="TRY77010.1"/>
    </source>
</evidence>
<dbReference type="SMART" id="SM00399">
    <property type="entry name" value="ZnF_C4"/>
    <property type="match status" value="1"/>
</dbReference>
<evidence type="ECO:0000256" key="5">
    <source>
        <dbReference type="ARBA" id="ARBA00023015"/>
    </source>
</evidence>
<evidence type="ECO:0000313" key="13">
    <source>
        <dbReference type="Proteomes" id="UP000318571"/>
    </source>
</evidence>
<dbReference type="PROSITE" id="PS51030">
    <property type="entry name" value="NUCLEAR_REC_DBD_2"/>
    <property type="match status" value="1"/>
</dbReference>
<evidence type="ECO:0000256" key="1">
    <source>
        <dbReference type="ARBA" id="ARBA00004123"/>
    </source>
</evidence>
<dbReference type="SUPFAM" id="SSF57716">
    <property type="entry name" value="Glucocorticoid receptor-like (DNA-binding domain)"/>
    <property type="match status" value="1"/>
</dbReference>
<dbReference type="PROSITE" id="PS00031">
    <property type="entry name" value="NUCLEAR_REC_DBD_1"/>
    <property type="match status" value="1"/>
</dbReference>
<evidence type="ECO:0000256" key="9">
    <source>
        <dbReference type="ARBA" id="ARBA00023242"/>
    </source>
</evidence>
<evidence type="ECO:0000259" key="11">
    <source>
        <dbReference type="PROSITE" id="PS51030"/>
    </source>
</evidence>
<proteinExistence type="predicted"/>
<keyword evidence="9" id="KW-0539">Nucleus</keyword>
<dbReference type="STRING" id="6832.A0A553PH54"/>
<evidence type="ECO:0000256" key="10">
    <source>
        <dbReference type="SAM" id="MobiDB-lite"/>
    </source>
</evidence>
<dbReference type="Pfam" id="PF00105">
    <property type="entry name" value="zf-C4"/>
    <property type="match status" value="1"/>
</dbReference>
<dbReference type="GO" id="GO:0000122">
    <property type="term" value="P:negative regulation of transcription by RNA polymerase II"/>
    <property type="evidence" value="ECO:0007669"/>
    <property type="project" value="TreeGrafter"/>
</dbReference>
<keyword evidence="6" id="KW-0238">DNA-binding</keyword>
<comment type="caution">
    <text evidence="12">The sequence shown here is derived from an EMBL/GenBank/DDBJ whole genome shotgun (WGS) entry which is preliminary data.</text>
</comment>
<name>A0A553PH54_TIGCA</name>
<dbReference type="GO" id="GO:0030154">
    <property type="term" value="P:cell differentiation"/>
    <property type="evidence" value="ECO:0007669"/>
    <property type="project" value="TreeGrafter"/>
</dbReference>
<dbReference type="GO" id="GO:0004879">
    <property type="term" value="F:nuclear receptor activity"/>
    <property type="evidence" value="ECO:0007669"/>
    <property type="project" value="TreeGrafter"/>
</dbReference>
<dbReference type="GO" id="GO:0045944">
    <property type="term" value="P:positive regulation of transcription by RNA polymerase II"/>
    <property type="evidence" value="ECO:0007669"/>
    <property type="project" value="TreeGrafter"/>
</dbReference>
<evidence type="ECO:0000256" key="8">
    <source>
        <dbReference type="ARBA" id="ARBA00023170"/>
    </source>
</evidence>
<keyword evidence="5" id="KW-0805">Transcription regulation</keyword>
<keyword evidence="4" id="KW-0862">Zinc</keyword>
<keyword evidence="7" id="KW-0804">Transcription</keyword>
<evidence type="ECO:0000256" key="6">
    <source>
        <dbReference type="ARBA" id="ARBA00023125"/>
    </source>
</evidence>
<dbReference type="Proteomes" id="UP000318571">
    <property type="component" value="Chromosome 5"/>
</dbReference>
<dbReference type="InterPro" id="IPR035500">
    <property type="entry name" value="NHR-like_dom_sf"/>
</dbReference>
<evidence type="ECO:0000256" key="4">
    <source>
        <dbReference type="ARBA" id="ARBA00022833"/>
    </source>
</evidence>